<protein>
    <recommendedName>
        <fullName evidence="3">Ribose 5-phosphate isomerase B</fullName>
    </recommendedName>
</protein>
<dbReference type="NCBIfam" id="TIGR00689">
    <property type="entry name" value="rpiB_lacA_lacB"/>
    <property type="match status" value="1"/>
</dbReference>
<dbReference type="InterPro" id="IPR036569">
    <property type="entry name" value="RpiB_LacA_LacB_sf"/>
</dbReference>
<evidence type="ECO:0000256" key="1">
    <source>
        <dbReference type="ARBA" id="ARBA00023235"/>
    </source>
</evidence>
<dbReference type="SUPFAM" id="SSF89623">
    <property type="entry name" value="Ribose/Galactose isomerase RpiB/AlsB"/>
    <property type="match status" value="1"/>
</dbReference>
<dbReference type="PIRSF" id="PIRSF005384">
    <property type="entry name" value="RpiB_LacA_B"/>
    <property type="match status" value="1"/>
</dbReference>
<dbReference type="AlphaFoldDB" id="A0A0F9FMT1"/>
<evidence type="ECO:0008006" key="3">
    <source>
        <dbReference type="Google" id="ProtNLM"/>
    </source>
</evidence>
<keyword evidence="1" id="KW-0413">Isomerase</keyword>
<accession>A0A0F9FMT1</accession>
<dbReference type="InterPro" id="IPR003500">
    <property type="entry name" value="RpiB_LacA_LacB"/>
</dbReference>
<dbReference type="Pfam" id="PF02502">
    <property type="entry name" value="LacAB_rpiB"/>
    <property type="match status" value="1"/>
</dbReference>
<comment type="caution">
    <text evidence="2">The sequence shown here is derived from an EMBL/GenBank/DDBJ whole genome shotgun (WGS) entry which is preliminary data.</text>
</comment>
<name>A0A0F9FMT1_9ZZZZ</name>
<sequence>MKVAVAADHRGRAIKEMVVAMLTEQSCEVLDMGTNSSRSCDYPDFIRPAAEAVAAGRCDRGIVLGGSGNGEAMTANRLPGIRCALCWDLRSARLAREHNDANMLSLGQRVVSLEAALEIVDVFLTAGFEGGRHLRRIRGIDRTEPPNA</sequence>
<dbReference type="EMBL" id="LAZR01020754">
    <property type="protein sequence ID" value="KKL87734.1"/>
    <property type="molecule type" value="Genomic_DNA"/>
</dbReference>
<proteinExistence type="predicted"/>
<reference evidence="2" key="1">
    <citation type="journal article" date="2015" name="Nature">
        <title>Complex archaea that bridge the gap between prokaryotes and eukaryotes.</title>
        <authorList>
            <person name="Spang A."/>
            <person name="Saw J.H."/>
            <person name="Jorgensen S.L."/>
            <person name="Zaremba-Niedzwiedzka K."/>
            <person name="Martijn J."/>
            <person name="Lind A.E."/>
            <person name="van Eijk R."/>
            <person name="Schleper C."/>
            <person name="Guy L."/>
            <person name="Ettema T.J."/>
        </authorList>
    </citation>
    <scope>NUCLEOTIDE SEQUENCE</scope>
</reference>
<evidence type="ECO:0000313" key="2">
    <source>
        <dbReference type="EMBL" id="KKL87734.1"/>
    </source>
</evidence>
<gene>
    <name evidence="2" type="ORF">LCGC14_1931740</name>
</gene>
<dbReference type="Gene3D" id="3.40.1400.10">
    <property type="entry name" value="Sugar-phosphate isomerase, RpiB/LacA/LacB"/>
    <property type="match status" value="1"/>
</dbReference>
<dbReference type="GO" id="GO:0005975">
    <property type="term" value="P:carbohydrate metabolic process"/>
    <property type="evidence" value="ECO:0007669"/>
    <property type="project" value="InterPro"/>
</dbReference>
<dbReference type="NCBIfam" id="TIGR01120">
    <property type="entry name" value="rpiB"/>
    <property type="match status" value="1"/>
</dbReference>
<dbReference type="PANTHER" id="PTHR30345:SF0">
    <property type="entry name" value="DNA DAMAGE-REPAIR_TOLERATION PROTEIN DRT102"/>
    <property type="match status" value="1"/>
</dbReference>
<dbReference type="InterPro" id="IPR004785">
    <property type="entry name" value="RpiB"/>
</dbReference>
<organism evidence="2">
    <name type="scientific">marine sediment metagenome</name>
    <dbReference type="NCBI Taxonomy" id="412755"/>
    <lineage>
        <taxon>unclassified sequences</taxon>
        <taxon>metagenomes</taxon>
        <taxon>ecological metagenomes</taxon>
    </lineage>
</organism>
<dbReference type="NCBIfam" id="NF004051">
    <property type="entry name" value="PRK05571.1"/>
    <property type="match status" value="1"/>
</dbReference>
<dbReference type="PANTHER" id="PTHR30345">
    <property type="entry name" value="RIBOSE-5-PHOSPHATE ISOMERASE B"/>
    <property type="match status" value="1"/>
</dbReference>
<dbReference type="GO" id="GO:0016853">
    <property type="term" value="F:isomerase activity"/>
    <property type="evidence" value="ECO:0007669"/>
    <property type="project" value="UniProtKB-KW"/>
</dbReference>